<evidence type="ECO:0000313" key="1">
    <source>
        <dbReference type="EMBL" id="QDH87150.1"/>
    </source>
</evidence>
<accession>A0A514D0L3</accession>
<reference evidence="1" key="1">
    <citation type="submission" date="2019-05" db="EMBL/GenBank/DDBJ databases">
        <title>Metatranscriptomic reconstruction reveals RNA viruses with the potential to shape carbon cycling in soil.</title>
        <authorList>
            <person name="Starr E.P."/>
            <person name="Nuccio E."/>
            <person name="Pett-Ridge J."/>
            <person name="Banfield J.F."/>
            <person name="Firestone M.K."/>
        </authorList>
    </citation>
    <scope>NUCLEOTIDE SEQUENCE</scope>
    <source>
        <strain evidence="1">H4_Bulk_Litter_23_scaffold_696</strain>
    </source>
</reference>
<evidence type="ECO:0008006" key="2">
    <source>
        <dbReference type="Google" id="ProtNLM"/>
    </source>
</evidence>
<sequence length="136" mass="14185">MPAMASIVVKKFDGVTDITFDSVAGSGGDGSPAVWRQDTGANAALPVGLRSLFKLWSVSNGPKTARQTKFNFVSPYAVQDSTTTRYSASDRVVIDGIMTVPQAIPAGNINEAIYQACNLLASTLVKQAAAAGYAPT</sequence>
<organism evidence="1">
    <name type="scientific">Leviviridae sp</name>
    <dbReference type="NCBI Taxonomy" id="2027243"/>
    <lineage>
        <taxon>Viruses</taxon>
        <taxon>Riboviria</taxon>
        <taxon>Orthornavirae</taxon>
        <taxon>Lenarviricota</taxon>
        <taxon>Leviviricetes</taxon>
        <taxon>Norzivirales</taxon>
        <taxon>Fiersviridae</taxon>
    </lineage>
</organism>
<dbReference type="EMBL" id="MN033164">
    <property type="protein sequence ID" value="QDH87150.1"/>
    <property type="molecule type" value="Genomic_RNA"/>
</dbReference>
<proteinExistence type="predicted"/>
<name>A0A514D0L3_9VIRU</name>
<protein>
    <recommendedName>
        <fullName evidence="2">Capsid protein</fullName>
    </recommendedName>
</protein>
<gene>
    <name evidence="1" type="ORF">H4BulkLitter23696_000002</name>
</gene>